<feature type="compositionally biased region" description="Basic and acidic residues" evidence="1">
    <location>
        <begin position="79"/>
        <end position="88"/>
    </location>
</feature>
<feature type="region of interest" description="Disordered" evidence="1">
    <location>
        <begin position="71"/>
        <end position="106"/>
    </location>
</feature>
<feature type="compositionally biased region" description="Basic and acidic residues" evidence="1">
    <location>
        <begin position="96"/>
        <end position="106"/>
    </location>
</feature>
<feature type="region of interest" description="Disordered" evidence="1">
    <location>
        <begin position="370"/>
        <end position="397"/>
    </location>
</feature>
<gene>
    <name evidence="2" type="ORF">RirG_272040</name>
</gene>
<organism evidence="2 3">
    <name type="scientific">Rhizophagus irregularis (strain DAOM 197198w)</name>
    <name type="common">Glomus intraradices</name>
    <dbReference type="NCBI Taxonomy" id="1432141"/>
    <lineage>
        <taxon>Eukaryota</taxon>
        <taxon>Fungi</taxon>
        <taxon>Fungi incertae sedis</taxon>
        <taxon>Mucoromycota</taxon>
        <taxon>Glomeromycotina</taxon>
        <taxon>Glomeromycetes</taxon>
        <taxon>Glomerales</taxon>
        <taxon>Glomeraceae</taxon>
        <taxon>Rhizophagus</taxon>
    </lineage>
</organism>
<accession>A0A015JT64</accession>
<comment type="caution">
    <text evidence="2">The sequence shown here is derived from an EMBL/GenBank/DDBJ whole genome shotgun (WGS) entry which is preliminary data.</text>
</comment>
<feature type="compositionally biased region" description="Basic residues" evidence="1">
    <location>
        <begin position="379"/>
        <end position="397"/>
    </location>
</feature>
<protein>
    <submittedName>
        <fullName evidence="2">Uncharacterized protein</fullName>
    </submittedName>
</protein>
<dbReference type="EMBL" id="JEMT01030006">
    <property type="protein sequence ID" value="EXX50311.1"/>
    <property type="molecule type" value="Genomic_DNA"/>
</dbReference>
<evidence type="ECO:0000256" key="1">
    <source>
        <dbReference type="SAM" id="MobiDB-lite"/>
    </source>
</evidence>
<reference evidence="2 3" key="1">
    <citation type="submission" date="2014-02" db="EMBL/GenBank/DDBJ databases">
        <title>Single nucleus genome sequencing reveals high similarity among nuclei of an endomycorrhizal fungus.</title>
        <authorList>
            <person name="Lin K."/>
            <person name="Geurts R."/>
            <person name="Zhang Z."/>
            <person name="Limpens E."/>
            <person name="Saunders D.G."/>
            <person name="Mu D."/>
            <person name="Pang E."/>
            <person name="Cao H."/>
            <person name="Cha H."/>
            <person name="Lin T."/>
            <person name="Zhou Q."/>
            <person name="Shang Y."/>
            <person name="Li Y."/>
            <person name="Ivanov S."/>
            <person name="Sharma T."/>
            <person name="Velzen R.V."/>
            <person name="Ruijter N.D."/>
            <person name="Aanen D.K."/>
            <person name="Win J."/>
            <person name="Kamoun S."/>
            <person name="Bisseling T."/>
            <person name="Huang S."/>
        </authorList>
    </citation>
    <scope>NUCLEOTIDE SEQUENCE [LARGE SCALE GENOMIC DNA]</scope>
    <source>
        <strain evidence="3">DAOM197198w</strain>
    </source>
</reference>
<keyword evidence="3" id="KW-1185">Reference proteome</keyword>
<proteinExistence type="predicted"/>
<feature type="compositionally biased region" description="Polar residues" evidence="1">
    <location>
        <begin position="21"/>
        <end position="31"/>
    </location>
</feature>
<evidence type="ECO:0000313" key="3">
    <source>
        <dbReference type="Proteomes" id="UP000022910"/>
    </source>
</evidence>
<feature type="compositionally biased region" description="Basic and acidic residues" evidence="1">
    <location>
        <begin position="32"/>
        <end position="43"/>
    </location>
</feature>
<dbReference type="OrthoDB" id="2329957at2759"/>
<feature type="region of interest" description="Disordered" evidence="1">
    <location>
        <begin position="1"/>
        <end position="55"/>
    </location>
</feature>
<dbReference type="HOGENOM" id="CLU_062288_0_0_1"/>
<dbReference type="AlphaFoldDB" id="A0A015JT64"/>
<feature type="compositionally biased region" description="Basic and acidic residues" evidence="1">
    <location>
        <begin position="1"/>
        <end position="17"/>
    </location>
</feature>
<evidence type="ECO:0000313" key="2">
    <source>
        <dbReference type="EMBL" id="EXX50311.1"/>
    </source>
</evidence>
<sequence>MAEKPSQKMDETTREGFSKTMEYSTNQCQESQWKESKGSDNRGKTSNSWSLPADSRSHKLRRTLFTMEFLHKASNQESNTREAKELSHSEGGSFKEAVHDDGKKKEVPSTYDKYYIHNTKQQNREIHDRSLGLFNTSKTISTHVINVGGNERDGFRIEGERYENNERGKYCPNATRIRSLHVALGELRRISAVGSTTGTEREPCRFVHPHFHVRTGGSTEPVHKMPEGCGLNESCRCGGDSPMVIEVIANECERNVFASYINHGDCDVLNINCIKPGSSLEDYVEEVQEYGFNHIILIGEREHGIIFLDCYGRLFTLDTMTGVLWPLGDNFEEAVKKPWTGELAWSVDEAGTIFEVEYYGAIRGDKEDQKPLKIEETRKKPKTNKGKKKKNKKSILF</sequence>
<dbReference type="Proteomes" id="UP000022910">
    <property type="component" value="Unassembled WGS sequence"/>
</dbReference>
<name>A0A015JT64_RHIIW</name>